<dbReference type="PANTHER" id="PTHR30561">
    <property type="entry name" value="SMR FAMILY PROTON-DEPENDENT DRUG EFFLUX TRANSPORTER SUGE"/>
    <property type="match status" value="1"/>
</dbReference>
<keyword evidence="5" id="KW-0441">Lipid A biosynthesis</keyword>
<dbReference type="PANTHER" id="PTHR30561:SF9">
    <property type="entry name" value="4-AMINO-4-DEOXY-L-ARABINOSE-PHOSPHOUNDECAPRENOL FLIPPASE SUBUNIT ARNF-RELATED"/>
    <property type="match status" value="1"/>
</dbReference>
<evidence type="ECO:0000259" key="12">
    <source>
        <dbReference type="Pfam" id="PF00892"/>
    </source>
</evidence>
<evidence type="ECO:0000313" key="14">
    <source>
        <dbReference type="Proteomes" id="UP000522081"/>
    </source>
</evidence>
<dbReference type="GO" id="GO:0009245">
    <property type="term" value="P:lipid A biosynthetic process"/>
    <property type="evidence" value="ECO:0007669"/>
    <property type="project" value="UniProtKB-KW"/>
</dbReference>
<reference evidence="13 14" key="1">
    <citation type="submission" date="2020-07" db="EMBL/GenBank/DDBJ databases">
        <title>Genomic Encyclopedia of Type Strains, Phase IV (KMG-IV): sequencing the most valuable type-strain genomes for metagenomic binning, comparative biology and taxonomic classification.</title>
        <authorList>
            <person name="Goeker M."/>
        </authorList>
    </citation>
    <scope>NUCLEOTIDE SEQUENCE [LARGE SCALE GENOMIC DNA]</scope>
    <source>
        <strain evidence="13 14">DSM 29043</strain>
    </source>
</reference>
<evidence type="ECO:0000256" key="2">
    <source>
        <dbReference type="ARBA" id="ARBA00022475"/>
    </source>
</evidence>
<feature type="transmembrane region" description="Helical" evidence="11">
    <location>
        <begin position="54"/>
        <end position="77"/>
    </location>
</feature>
<dbReference type="EMBL" id="JACBZF010000004">
    <property type="protein sequence ID" value="NYH96004.1"/>
    <property type="molecule type" value="Genomic_DNA"/>
</dbReference>
<dbReference type="SUPFAM" id="SSF103481">
    <property type="entry name" value="Multidrug resistance efflux transporter EmrE"/>
    <property type="match status" value="1"/>
</dbReference>
<evidence type="ECO:0000313" key="13">
    <source>
        <dbReference type="EMBL" id="NYH96004.1"/>
    </source>
</evidence>
<dbReference type="InterPro" id="IPR000620">
    <property type="entry name" value="EamA_dom"/>
</dbReference>
<keyword evidence="9" id="KW-0443">Lipid metabolism</keyword>
<evidence type="ECO:0000256" key="7">
    <source>
        <dbReference type="ARBA" id="ARBA00022985"/>
    </source>
</evidence>
<sequence length="130" mass="13771">MADGAITAADDRPTRRTLPIATFMMLMGGAFCAACGTLLLKAGATGRTDILQFVNPYIFFGFALYGLGSVLWILSMAKEPLSVVYPFTALSFVLVLLGAVVFQGERPTLTNLIGVAVVVAGIGLVVWGRR</sequence>
<dbReference type="InterPro" id="IPR000390">
    <property type="entry name" value="Small_drug/metabolite_transptr"/>
</dbReference>
<name>A0A7Z0BU94_9SPHN</name>
<comment type="caution">
    <text evidence="13">The sequence shown here is derived from an EMBL/GenBank/DDBJ whole genome shotgun (WGS) entry which is preliminary data.</text>
</comment>
<accession>A0A7Z0BU94</accession>
<dbReference type="Gene3D" id="1.10.3730.20">
    <property type="match status" value="1"/>
</dbReference>
<keyword evidence="3" id="KW-0444">Lipid biosynthesis</keyword>
<evidence type="ECO:0000256" key="1">
    <source>
        <dbReference type="ARBA" id="ARBA00004651"/>
    </source>
</evidence>
<evidence type="ECO:0000256" key="9">
    <source>
        <dbReference type="ARBA" id="ARBA00023098"/>
    </source>
</evidence>
<evidence type="ECO:0000256" key="5">
    <source>
        <dbReference type="ARBA" id="ARBA00022556"/>
    </source>
</evidence>
<keyword evidence="14" id="KW-1185">Reference proteome</keyword>
<keyword evidence="2" id="KW-1003">Cell membrane</keyword>
<keyword evidence="4" id="KW-0997">Cell inner membrane</keyword>
<organism evidence="13 14">
    <name type="scientific">Novosphingobium marinum</name>
    <dbReference type="NCBI Taxonomy" id="1514948"/>
    <lineage>
        <taxon>Bacteria</taxon>
        <taxon>Pseudomonadati</taxon>
        <taxon>Pseudomonadota</taxon>
        <taxon>Alphaproteobacteria</taxon>
        <taxon>Sphingomonadales</taxon>
        <taxon>Sphingomonadaceae</taxon>
        <taxon>Novosphingobium</taxon>
    </lineage>
</organism>
<feature type="domain" description="EamA" evidence="12">
    <location>
        <begin position="18"/>
        <end position="126"/>
    </location>
</feature>
<dbReference type="Pfam" id="PF00892">
    <property type="entry name" value="EamA"/>
    <property type="match status" value="1"/>
</dbReference>
<proteinExistence type="predicted"/>
<keyword evidence="7" id="KW-0448">Lipopolysaccharide biosynthesis</keyword>
<evidence type="ECO:0000256" key="8">
    <source>
        <dbReference type="ARBA" id="ARBA00022989"/>
    </source>
</evidence>
<dbReference type="GO" id="GO:0022857">
    <property type="term" value="F:transmembrane transporter activity"/>
    <property type="evidence" value="ECO:0007669"/>
    <property type="project" value="InterPro"/>
</dbReference>
<feature type="transmembrane region" description="Helical" evidence="11">
    <location>
        <begin position="20"/>
        <end position="42"/>
    </location>
</feature>
<dbReference type="GO" id="GO:0009103">
    <property type="term" value="P:lipopolysaccharide biosynthetic process"/>
    <property type="evidence" value="ECO:0007669"/>
    <property type="project" value="UniProtKB-KW"/>
</dbReference>
<evidence type="ECO:0000256" key="11">
    <source>
        <dbReference type="SAM" id="Phobius"/>
    </source>
</evidence>
<dbReference type="InterPro" id="IPR037185">
    <property type="entry name" value="EmrE-like"/>
</dbReference>
<evidence type="ECO:0000256" key="10">
    <source>
        <dbReference type="ARBA" id="ARBA00023136"/>
    </source>
</evidence>
<feature type="transmembrane region" description="Helical" evidence="11">
    <location>
        <begin position="109"/>
        <end position="128"/>
    </location>
</feature>
<keyword evidence="6 11" id="KW-0812">Transmembrane</keyword>
<protein>
    <submittedName>
        <fullName evidence="13">Undecaprenyl phosphate-alpha-L-ara4N flippase subunit ArnE</fullName>
    </submittedName>
</protein>
<dbReference type="Proteomes" id="UP000522081">
    <property type="component" value="Unassembled WGS sequence"/>
</dbReference>
<gene>
    <name evidence="13" type="ORF">FHS75_002336</name>
</gene>
<evidence type="ECO:0000256" key="3">
    <source>
        <dbReference type="ARBA" id="ARBA00022516"/>
    </source>
</evidence>
<dbReference type="RefSeq" id="WP_179407859.1">
    <property type="nucleotide sequence ID" value="NZ_BMGF01000004.1"/>
</dbReference>
<evidence type="ECO:0000256" key="6">
    <source>
        <dbReference type="ARBA" id="ARBA00022692"/>
    </source>
</evidence>
<keyword evidence="8 11" id="KW-1133">Transmembrane helix</keyword>
<feature type="transmembrane region" description="Helical" evidence="11">
    <location>
        <begin position="83"/>
        <end position="102"/>
    </location>
</feature>
<comment type="subcellular location">
    <subcellularLocation>
        <location evidence="1">Cell membrane</location>
        <topology evidence="1">Multi-pass membrane protein</topology>
    </subcellularLocation>
</comment>
<evidence type="ECO:0000256" key="4">
    <source>
        <dbReference type="ARBA" id="ARBA00022519"/>
    </source>
</evidence>
<dbReference type="AlphaFoldDB" id="A0A7Z0BU94"/>
<keyword evidence="10 11" id="KW-0472">Membrane</keyword>
<dbReference type="GO" id="GO:0005886">
    <property type="term" value="C:plasma membrane"/>
    <property type="evidence" value="ECO:0007669"/>
    <property type="project" value="UniProtKB-SubCell"/>
</dbReference>